<keyword evidence="5" id="KW-0964">Secreted</keyword>
<evidence type="ECO:0000313" key="11">
    <source>
        <dbReference type="EMBL" id="GFS37667.1"/>
    </source>
</evidence>
<evidence type="ECO:0000256" key="6">
    <source>
        <dbReference type="ARBA" id="ARBA00022729"/>
    </source>
</evidence>
<dbReference type="InterPro" id="IPR007118">
    <property type="entry name" value="Expan_Lol_pI"/>
</dbReference>
<dbReference type="InterPro" id="IPR036908">
    <property type="entry name" value="RlpA-like_sf"/>
</dbReference>
<keyword evidence="12" id="KW-1185">Reference proteome</keyword>
<evidence type="ECO:0000256" key="3">
    <source>
        <dbReference type="ARBA" id="ARBA00005392"/>
    </source>
</evidence>
<protein>
    <submittedName>
        <fullName evidence="11">Expansin A20</fullName>
    </submittedName>
</protein>
<comment type="subcellular location">
    <subcellularLocation>
        <location evidence="1">Membrane</location>
        <topology evidence="1">Peripheral membrane protein</topology>
    </subcellularLocation>
    <subcellularLocation>
        <location evidence="2">Secreted</location>
        <location evidence="2">Cell wall</location>
    </subcellularLocation>
</comment>
<evidence type="ECO:0000256" key="1">
    <source>
        <dbReference type="ARBA" id="ARBA00004170"/>
    </source>
</evidence>
<dbReference type="GO" id="GO:0005576">
    <property type="term" value="C:extracellular region"/>
    <property type="evidence" value="ECO:0007669"/>
    <property type="project" value="InterPro"/>
</dbReference>
<dbReference type="Pfam" id="PF01357">
    <property type="entry name" value="Expansin_C"/>
    <property type="match status" value="1"/>
</dbReference>
<organism evidence="11 12">
    <name type="scientific">Actinidia rufa</name>
    <dbReference type="NCBI Taxonomy" id="165716"/>
    <lineage>
        <taxon>Eukaryota</taxon>
        <taxon>Viridiplantae</taxon>
        <taxon>Streptophyta</taxon>
        <taxon>Embryophyta</taxon>
        <taxon>Tracheophyta</taxon>
        <taxon>Spermatophyta</taxon>
        <taxon>Magnoliopsida</taxon>
        <taxon>eudicotyledons</taxon>
        <taxon>Gunneridae</taxon>
        <taxon>Pentapetalae</taxon>
        <taxon>asterids</taxon>
        <taxon>Ericales</taxon>
        <taxon>Actinidiaceae</taxon>
        <taxon>Actinidia</taxon>
    </lineage>
</organism>
<dbReference type="FunFam" id="2.60.40.760:FF:000001">
    <property type="entry name" value="Expansin"/>
    <property type="match status" value="1"/>
</dbReference>
<dbReference type="PROSITE" id="PS50843">
    <property type="entry name" value="EXPANSIN_CBD"/>
    <property type="match status" value="1"/>
</dbReference>
<keyword evidence="6" id="KW-0732">Signal</keyword>
<dbReference type="PROSITE" id="PS50842">
    <property type="entry name" value="EXPANSIN_EG45"/>
    <property type="match status" value="1"/>
</dbReference>
<evidence type="ECO:0000256" key="8">
    <source>
        <dbReference type="ARBA" id="ARBA00023316"/>
    </source>
</evidence>
<dbReference type="Proteomes" id="UP000585474">
    <property type="component" value="Unassembled WGS sequence"/>
</dbReference>
<feature type="domain" description="Expansin-like CBD" evidence="10">
    <location>
        <begin position="318"/>
        <end position="397"/>
    </location>
</feature>
<dbReference type="InterPro" id="IPR002963">
    <property type="entry name" value="Expansin"/>
</dbReference>
<dbReference type="GO" id="GO:0009653">
    <property type="term" value="P:anatomical structure morphogenesis"/>
    <property type="evidence" value="ECO:0007669"/>
    <property type="project" value="UniProtKB-ARBA"/>
</dbReference>
<evidence type="ECO:0000256" key="2">
    <source>
        <dbReference type="ARBA" id="ARBA00004191"/>
    </source>
</evidence>
<keyword evidence="7" id="KW-0472">Membrane</keyword>
<dbReference type="AlphaFoldDB" id="A0A7J0DNA4"/>
<keyword evidence="4" id="KW-0134">Cell wall</keyword>
<accession>A0A7J0DNA4</accession>
<name>A0A7J0DNA4_9ERIC</name>
<dbReference type="PANTHER" id="PTHR31867">
    <property type="entry name" value="EXPANSIN-A15"/>
    <property type="match status" value="1"/>
</dbReference>
<dbReference type="PRINTS" id="PR01225">
    <property type="entry name" value="EXPANSNFAMLY"/>
</dbReference>
<dbReference type="Gene3D" id="2.60.40.760">
    <property type="entry name" value="Expansin, cellulose-binding-like domain"/>
    <property type="match status" value="1"/>
</dbReference>
<keyword evidence="8" id="KW-0961">Cell wall biogenesis/degradation</keyword>
<dbReference type="InterPro" id="IPR036749">
    <property type="entry name" value="Expansin_CBD_sf"/>
</dbReference>
<comment type="similarity">
    <text evidence="3">Belongs to the expansin family. Expansin A subfamily.</text>
</comment>
<dbReference type="GO" id="GO:0009664">
    <property type="term" value="P:plant-type cell wall organization"/>
    <property type="evidence" value="ECO:0007669"/>
    <property type="project" value="InterPro"/>
</dbReference>
<evidence type="ECO:0000256" key="5">
    <source>
        <dbReference type="ARBA" id="ARBA00022525"/>
    </source>
</evidence>
<comment type="caution">
    <text evidence="11">The sequence shown here is derived from an EMBL/GenBank/DDBJ whole genome shotgun (WGS) entry which is preliminary data.</text>
</comment>
<dbReference type="OrthoDB" id="5823761at2759"/>
<evidence type="ECO:0000259" key="9">
    <source>
        <dbReference type="PROSITE" id="PS50842"/>
    </source>
</evidence>
<proteinExistence type="inferred from homology"/>
<evidence type="ECO:0000313" key="12">
    <source>
        <dbReference type="Proteomes" id="UP000585474"/>
    </source>
</evidence>
<dbReference type="GO" id="GO:0016020">
    <property type="term" value="C:membrane"/>
    <property type="evidence" value="ECO:0007669"/>
    <property type="project" value="UniProtKB-SubCell"/>
</dbReference>
<feature type="domain" description="Expansin-like EG45" evidence="9">
    <location>
        <begin position="251"/>
        <end position="317"/>
    </location>
</feature>
<evidence type="ECO:0000256" key="4">
    <source>
        <dbReference type="ARBA" id="ARBA00022512"/>
    </source>
</evidence>
<dbReference type="EMBL" id="BJWL01000285">
    <property type="protein sequence ID" value="GFS37667.1"/>
    <property type="molecule type" value="Genomic_DNA"/>
</dbReference>
<gene>
    <name evidence="11" type="ORF">Acr_00g0053350</name>
</gene>
<dbReference type="InterPro" id="IPR007117">
    <property type="entry name" value="Expansin_CBD"/>
</dbReference>
<dbReference type="SUPFAM" id="SSF49590">
    <property type="entry name" value="PHL pollen allergen"/>
    <property type="match status" value="1"/>
</dbReference>
<dbReference type="InterPro" id="IPR007112">
    <property type="entry name" value="Expansin/allergen_DPBB_dom"/>
</dbReference>
<evidence type="ECO:0000256" key="7">
    <source>
        <dbReference type="ARBA" id="ARBA00023136"/>
    </source>
</evidence>
<dbReference type="SUPFAM" id="SSF50685">
    <property type="entry name" value="Barwin-like endoglucanases"/>
    <property type="match status" value="1"/>
</dbReference>
<sequence length="400" mass="44080">MTQLQTTPLSSPLPLLPSFSLTSPLQIATHHHCLFAHNPSTAPQCHWEPSVNVVRVMTRKDGVGREGEDSKMGGVHRGFLLPYCLPPPNTFKLSLWNEDKCRHPAPFESPFVFPFQNPTLARQNRRNGKPSIICIASAQEGDSGNKESRAFLFSLQSPRLQYNLPKKESKEEEQKGRARAINRRSPFQLNIPTCNSTSASPHMGGGGAFEATVIYYLILLLGCKAAAQDAADWMSVTATYSKQIDASIIIEGARGYSDLHRTSYGKYSAGLSSMLFSRGSTCGGCFEETQIHVEHQLLHRVKCDRSGGMRFTVYGTSSFYQVLITNVGSDGQVVAVKVKGSKTGWIPMGRNWGQNWQCNVNLAGQSLSFEVTTSSGKTVTSYNVAPANWRFGQTFQGKQF</sequence>
<evidence type="ECO:0000259" key="10">
    <source>
        <dbReference type="PROSITE" id="PS50843"/>
    </source>
</evidence>
<reference evidence="12" key="1">
    <citation type="submission" date="2019-07" db="EMBL/GenBank/DDBJ databases">
        <title>De Novo Assembly of kiwifruit Actinidia rufa.</title>
        <authorList>
            <person name="Sugita-Konishi S."/>
            <person name="Sato K."/>
            <person name="Mori E."/>
            <person name="Abe Y."/>
            <person name="Kisaki G."/>
            <person name="Hamano K."/>
            <person name="Suezawa K."/>
            <person name="Otani M."/>
            <person name="Fukuda T."/>
            <person name="Manabe T."/>
            <person name="Gomi K."/>
            <person name="Tabuchi M."/>
            <person name="Akimitsu K."/>
            <person name="Kataoka I."/>
        </authorList>
    </citation>
    <scope>NUCLEOTIDE SEQUENCE [LARGE SCALE GENOMIC DNA]</scope>
    <source>
        <strain evidence="12">cv. Fuchu</strain>
    </source>
</reference>